<keyword evidence="9" id="KW-1185">Reference proteome</keyword>
<evidence type="ECO:0000256" key="3">
    <source>
        <dbReference type="ARBA" id="ARBA00022964"/>
    </source>
</evidence>
<dbReference type="InterPro" id="IPR051178">
    <property type="entry name" value="TfdA_dioxygenase"/>
</dbReference>
<dbReference type="SUPFAM" id="SSF51197">
    <property type="entry name" value="Clavaminate synthase-like"/>
    <property type="match status" value="1"/>
</dbReference>
<comment type="caution">
    <text evidence="8">The sequence shown here is derived from an EMBL/GenBank/DDBJ whole genome shotgun (WGS) entry which is preliminary data.</text>
</comment>
<name>A0ABS1CXY5_9PROT</name>
<dbReference type="InterPro" id="IPR042098">
    <property type="entry name" value="TauD-like_sf"/>
</dbReference>
<feature type="region of interest" description="Disordered" evidence="6">
    <location>
        <begin position="198"/>
        <end position="219"/>
    </location>
</feature>
<evidence type="ECO:0000256" key="4">
    <source>
        <dbReference type="ARBA" id="ARBA00023002"/>
    </source>
</evidence>
<gene>
    <name evidence="8" type="ORF">CKO45_11625</name>
</gene>
<sequence>MRMTSRFSITGPLDGASFGAVVRLRDGAGAAGFTAAAEAEAATLRRALAEAHGVLLVPGMGAMADDPGLLLRASHVFGPEVENYRQTGMAPNMVHPEVPEIFVVSNIPPVLRAPPALPDPPLTADGHLPVQYPHRRGWHTDQSYRRPPPDVSLFLGVEPVPRGQGQTLFADGIAAYETLPAEVKARIEGLDGIHVSSSAGRRREAVRAGTPPRALGPLEQPQRQPLVRTHPETGQRALYMCEYGQMDWLDGPIAGLEPGADGEGGRLLDLLMAHMTQPRFVYVHEWTAGDLVIWDNRCTVHAATWFDAENLRRVMWRTTVSGNPGAVYRGEAKSWLAA</sequence>
<accession>A0ABS1CXY5</accession>
<protein>
    <recommendedName>
        <fullName evidence="7">TauD/TfdA-like domain-containing protein</fullName>
    </recommendedName>
</protein>
<comment type="similarity">
    <text evidence="1">Belongs to the TfdA dioxygenase family.</text>
</comment>
<evidence type="ECO:0000313" key="8">
    <source>
        <dbReference type="EMBL" id="MBK1658882.1"/>
    </source>
</evidence>
<dbReference type="Proteomes" id="UP000697995">
    <property type="component" value="Unassembled WGS sequence"/>
</dbReference>
<dbReference type="InterPro" id="IPR003819">
    <property type="entry name" value="TauD/TfdA-like"/>
</dbReference>
<evidence type="ECO:0000313" key="9">
    <source>
        <dbReference type="Proteomes" id="UP000697995"/>
    </source>
</evidence>
<dbReference type="EMBL" id="NRSG01000072">
    <property type="protein sequence ID" value="MBK1658882.1"/>
    <property type="molecule type" value="Genomic_DNA"/>
</dbReference>
<keyword evidence="4" id="KW-0560">Oxidoreductase</keyword>
<dbReference type="Gene3D" id="3.60.130.10">
    <property type="entry name" value="Clavaminate synthase-like"/>
    <property type="match status" value="1"/>
</dbReference>
<dbReference type="PANTHER" id="PTHR43779:SF3">
    <property type="entry name" value="(3R)-3-[(CARBOXYMETHYL)AMINO]FATTY ACID OXYGENASE_DECARBOXYLASE"/>
    <property type="match status" value="1"/>
</dbReference>
<evidence type="ECO:0000259" key="7">
    <source>
        <dbReference type="Pfam" id="PF02668"/>
    </source>
</evidence>
<reference evidence="8 9" key="1">
    <citation type="journal article" date="2020" name="Microorganisms">
        <title>Osmotic Adaptation and Compatible Solute Biosynthesis of Phototrophic Bacteria as Revealed from Genome Analyses.</title>
        <authorList>
            <person name="Imhoff J.F."/>
            <person name="Rahn T."/>
            <person name="Kunzel S."/>
            <person name="Keller A."/>
            <person name="Neulinger S.C."/>
        </authorList>
    </citation>
    <scope>NUCLEOTIDE SEQUENCE [LARGE SCALE GENOMIC DNA]</scope>
    <source>
        <strain evidence="8 9">DSM 15382</strain>
    </source>
</reference>
<keyword evidence="5" id="KW-0408">Iron</keyword>
<keyword evidence="3" id="KW-0223">Dioxygenase</keyword>
<organism evidence="8 9">
    <name type="scientific">Paracraurococcus ruber</name>
    <dbReference type="NCBI Taxonomy" id="77675"/>
    <lineage>
        <taxon>Bacteria</taxon>
        <taxon>Pseudomonadati</taxon>
        <taxon>Pseudomonadota</taxon>
        <taxon>Alphaproteobacteria</taxon>
        <taxon>Acetobacterales</taxon>
        <taxon>Roseomonadaceae</taxon>
        <taxon>Paracraurococcus</taxon>
    </lineage>
</organism>
<keyword evidence="2" id="KW-0479">Metal-binding</keyword>
<evidence type="ECO:0000256" key="2">
    <source>
        <dbReference type="ARBA" id="ARBA00022723"/>
    </source>
</evidence>
<dbReference type="Pfam" id="PF02668">
    <property type="entry name" value="TauD"/>
    <property type="match status" value="1"/>
</dbReference>
<evidence type="ECO:0000256" key="5">
    <source>
        <dbReference type="ARBA" id="ARBA00023004"/>
    </source>
</evidence>
<dbReference type="PANTHER" id="PTHR43779">
    <property type="entry name" value="DIOXYGENASE RV0097-RELATED"/>
    <property type="match status" value="1"/>
</dbReference>
<evidence type="ECO:0000256" key="1">
    <source>
        <dbReference type="ARBA" id="ARBA00005896"/>
    </source>
</evidence>
<evidence type="ECO:0000256" key="6">
    <source>
        <dbReference type="SAM" id="MobiDB-lite"/>
    </source>
</evidence>
<feature type="domain" description="TauD/TfdA-like" evidence="7">
    <location>
        <begin position="36"/>
        <end position="319"/>
    </location>
</feature>
<proteinExistence type="inferred from homology"/>